<organism evidence="2 3">
    <name type="scientific">Chryseobacterium luquanense</name>
    <dbReference type="NCBI Taxonomy" id="2983766"/>
    <lineage>
        <taxon>Bacteria</taxon>
        <taxon>Pseudomonadati</taxon>
        <taxon>Bacteroidota</taxon>
        <taxon>Flavobacteriia</taxon>
        <taxon>Flavobacteriales</taxon>
        <taxon>Weeksellaceae</taxon>
        <taxon>Chryseobacterium group</taxon>
        <taxon>Chryseobacterium</taxon>
    </lineage>
</organism>
<sequence>MKIIFFWIVAILLVAITSLYLFRSRYYEYGIYKSPNNKYILKIFVEENMYHASLTSEADYKKAYAVLEDSNGKVIDSPPFYNRHTFLLGDLNIEWNFTENKVYYTKFDFLSLD</sequence>
<dbReference type="RefSeq" id="WP_267281703.1">
    <property type="nucleotide sequence ID" value="NZ_JAOVZV010000015.1"/>
</dbReference>
<evidence type="ECO:0000313" key="2">
    <source>
        <dbReference type="EMBL" id="MCX8533187.1"/>
    </source>
</evidence>
<accession>A0ABT3Y4U6</accession>
<keyword evidence="3" id="KW-1185">Reference proteome</keyword>
<name>A0ABT3Y4U6_9FLAO</name>
<keyword evidence="1" id="KW-0812">Transmembrane</keyword>
<dbReference type="EMBL" id="JAOVZV010000015">
    <property type="protein sequence ID" value="MCX8533187.1"/>
    <property type="molecule type" value="Genomic_DNA"/>
</dbReference>
<evidence type="ECO:0000313" key="3">
    <source>
        <dbReference type="Proteomes" id="UP001070176"/>
    </source>
</evidence>
<reference evidence="2" key="1">
    <citation type="submission" date="2022-10" db="EMBL/GenBank/DDBJ databases">
        <title>Chryseobacterium sp. nov., a novel bacterial species.</title>
        <authorList>
            <person name="Cao Y."/>
        </authorList>
    </citation>
    <scope>NUCLEOTIDE SEQUENCE</scope>
    <source>
        <strain evidence="2">KC 927</strain>
    </source>
</reference>
<protein>
    <recommendedName>
        <fullName evidence="4">6-phosphogluconate dehydrogenase</fullName>
    </recommendedName>
</protein>
<evidence type="ECO:0000256" key="1">
    <source>
        <dbReference type="SAM" id="Phobius"/>
    </source>
</evidence>
<feature type="transmembrane region" description="Helical" evidence="1">
    <location>
        <begin position="6"/>
        <end position="22"/>
    </location>
</feature>
<gene>
    <name evidence="2" type="ORF">OEA66_12575</name>
</gene>
<evidence type="ECO:0008006" key="4">
    <source>
        <dbReference type="Google" id="ProtNLM"/>
    </source>
</evidence>
<proteinExistence type="predicted"/>
<keyword evidence="1" id="KW-1133">Transmembrane helix</keyword>
<keyword evidence="1" id="KW-0472">Membrane</keyword>
<comment type="caution">
    <text evidence="2">The sequence shown here is derived from an EMBL/GenBank/DDBJ whole genome shotgun (WGS) entry which is preliminary data.</text>
</comment>
<dbReference type="Proteomes" id="UP001070176">
    <property type="component" value="Unassembled WGS sequence"/>
</dbReference>